<accession>A0A8T3BYZ3</accession>
<reference evidence="1" key="1">
    <citation type="journal article" date="2022" name="Front. Genet.">
        <title>Chromosome-Scale Assembly of the Dendrobium nobile Genome Provides Insights Into the Molecular Mechanism of the Biosynthesis of the Medicinal Active Ingredient of Dendrobium.</title>
        <authorList>
            <person name="Xu Q."/>
            <person name="Niu S.-C."/>
            <person name="Li K.-L."/>
            <person name="Zheng P.-J."/>
            <person name="Zhang X.-J."/>
            <person name="Jia Y."/>
            <person name="Liu Y."/>
            <person name="Niu Y.-X."/>
            <person name="Yu L.-H."/>
            <person name="Chen D.-F."/>
            <person name="Zhang G.-Q."/>
        </authorList>
    </citation>
    <scope>NUCLEOTIDE SEQUENCE</scope>
    <source>
        <tissue evidence="1">Leaf</tissue>
    </source>
</reference>
<dbReference type="EMBL" id="JAGYWB010000006">
    <property type="protein sequence ID" value="KAI0520614.1"/>
    <property type="molecule type" value="Genomic_DNA"/>
</dbReference>
<evidence type="ECO:0000313" key="1">
    <source>
        <dbReference type="EMBL" id="KAI0520614.1"/>
    </source>
</evidence>
<dbReference type="AlphaFoldDB" id="A0A8T3BYZ3"/>
<comment type="caution">
    <text evidence="1">The sequence shown here is derived from an EMBL/GenBank/DDBJ whole genome shotgun (WGS) entry which is preliminary data.</text>
</comment>
<name>A0A8T3BYZ3_DENNO</name>
<dbReference type="Gene3D" id="3.30.470.110">
    <property type="match status" value="1"/>
</dbReference>
<keyword evidence="2" id="KW-1185">Reference proteome</keyword>
<sequence>MARKKIREYDSKRLFNHHLKRLSGIELHIRSAQITESTDISELAASEPWLSSEKLVVKPNMLFESAARVGWWGSISI</sequence>
<dbReference type="OrthoDB" id="1710651at2759"/>
<proteinExistence type="predicted"/>
<dbReference type="Proteomes" id="UP000829196">
    <property type="component" value="Unassembled WGS sequence"/>
</dbReference>
<protein>
    <submittedName>
        <fullName evidence="1">Uncharacterized protein</fullName>
    </submittedName>
</protein>
<dbReference type="SMR" id="A0A8T3BYZ3"/>
<gene>
    <name evidence="1" type="ORF">KFK09_008091</name>
</gene>
<evidence type="ECO:0000313" key="2">
    <source>
        <dbReference type="Proteomes" id="UP000829196"/>
    </source>
</evidence>
<organism evidence="1 2">
    <name type="scientific">Dendrobium nobile</name>
    <name type="common">Orchid</name>
    <dbReference type="NCBI Taxonomy" id="94219"/>
    <lineage>
        <taxon>Eukaryota</taxon>
        <taxon>Viridiplantae</taxon>
        <taxon>Streptophyta</taxon>
        <taxon>Embryophyta</taxon>
        <taxon>Tracheophyta</taxon>
        <taxon>Spermatophyta</taxon>
        <taxon>Magnoliopsida</taxon>
        <taxon>Liliopsida</taxon>
        <taxon>Asparagales</taxon>
        <taxon>Orchidaceae</taxon>
        <taxon>Epidendroideae</taxon>
        <taxon>Malaxideae</taxon>
        <taxon>Dendrobiinae</taxon>
        <taxon>Dendrobium</taxon>
    </lineage>
</organism>